<dbReference type="PANTHER" id="PTHR43303">
    <property type="entry name" value="NADPH DEHYDROGENASE C23G7.10C-RELATED"/>
    <property type="match status" value="1"/>
</dbReference>
<dbReference type="NCBIfam" id="NF010047">
    <property type="entry name" value="PRK13523.1"/>
    <property type="match status" value="1"/>
</dbReference>
<accession>A0ABT9Y696</accession>
<reference evidence="7 8" key="1">
    <citation type="submission" date="2023-07" db="EMBL/GenBank/DDBJ databases">
        <title>Genomic Encyclopedia of Type Strains, Phase IV (KMG-IV): sequencing the most valuable type-strain genomes for metagenomic binning, comparative biology and taxonomic classification.</title>
        <authorList>
            <person name="Goeker M."/>
        </authorList>
    </citation>
    <scope>NUCLEOTIDE SEQUENCE [LARGE SCALE GENOMIC DNA]</scope>
    <source>
        <strain evidence="7 8">DSM 16980</strain>
    </source>
</reference>
<proteinExistence type="predicted"/>
<dbReference type="CDD" id="cd02932">
    <property type="entry name" value="OYE_YqiM_FMN"/>
    <property type="match status" value="1"/>
</dbReference>
<keyword evidence="5 7" id="KW-0560">Oxidoreductase</keyword>
<evidence type="ECO:0000313" key="7">
    <source>
        <dbReference type="EMBL" id="MDQ0203360.1"/>
    </source>
</evidence>
<evidence type="ECO:0000313" key="8">
    <source>
        <dbReference type="Proteomes" id="UP001239167"/>
    </source>
</evidence>
<dbReference type="GO" id="GO:0003959">
    <property type="term" value="F:NADPH dehydrogenase activity"/>
    <property type="evidence" value="ECO:0007669"/>
    <property type="project" value="UniProtKB-EC"/>
</dbReference>
<evidence type="ECO:0000256" key="2">
    <source>
        <dbReference type="ARBA" id="ARBA00022630"/>
    </source>
</evidence>
<dbReference type="Proteomes" id="UP001239167">
    <property type="component" value="Unassembled WGS sequence"/>
</dbReference>
<comment type="caution">
    <text evidence="7">The sequence shown here is derived from an EMBL/GenBank/DDBJ whole genome shotgun (WGS) entry which is preliminary data.</text>
</comment>
<sequence>MKLFDQFKVKNMTLKNRIVMPPMCMYSAAADGKATDFHLMHYASRAIGGTGLIIVEATGVSPIGRISDNDLGIWNDDQISGLKKVVDACHAQGAKIAIQISHAGRKSQSACGQPLAPSALAFSNEYQQPAELTKIQLADIADSFRKAAFRADKAGFDGIEIHAAHGYLLHEFLSPLTNKRTDEYGGCLENRVRMLREVLENIHSVWPEKKPIWLRVSASDYNKNGINGNMMIDILHSVKELIDLVHVSSGGLLPDPVASYPGYQLPLAKVIKEHCQIPVMAVGLLNDPEIAEAALHNDNIDLIAFGRKLLRDPYFALQAALKYNIAGYLPQAYERAYHR</sequence>
<evidence type="ECO:0000256" key="3">
    <source>
        <dbReference type="ARBA" id="ARBA00022643"/>
    </source>
</evidence>
<keyword evidence="3" id="KW-0288">FMN</keyword>
<dbReference type="EC" id="1.6.99.1" evidence="7"/>
<evidence type="ECO:0000256" key="4">
    <source>
        <dbReference type="ARBA" id="ARBA00022857"/>
    </source>
</evidence>
<evidence type="ECO:0000256" key="5">
    <source>
        <dbReference type="ARBA" id="ARBA00023002"/>
    </source>
</evidence>
<dbReference type="InterPro" id="IPR013785">
    <property type="entry name" value="Aldolase_TIM"/>
</dbReference>
<dbReference type="InterPro" id="IPR001155">
    <property type="entry name" value="OxRdtase_FMN_N"/>
</dbReference>
<feature type="domain" description="NADH:flavin oxidoreductase/NADH oxidase N-terminal" evidence="6">
    <location>
        <begin position="2"/>
        <end position="319"/>
    </location>
</feature>
<dbReference type="EMBL" id="JAUSUE010000005">
    <property type="protein sequence ID" value="MDQ0203360.1"/>
    <property type="molecule type" value="Genomic_DNA"/>
</dbReference>
<dbReference type="InterPro" id="IPR044152">
    <property type="entry name" value="YqjM-like"/>
</dbReference>
<gene>
    <name evidence="7" type="ORF">J2S01_001076</name>
</gene>
<dbReference type="PANTHER" id="PTHR43303:SF4">
    <property type="entry name" value="NADPH DEHYDROGENASE C23G7.10C-RELATED"/>
    <property type="match status" value="1"/>
</dbReference>
<dbReference type="RefSeq" id="WP_307223395.1">
    <property type="nucleotide sequence ID" value="NZ_CP116940.1"/>
</dbReference>
<keyword evidence="8" id="KW-1185">Reference proteome</keyword>
<keyword evidence="4" id="KW-0521">NADP</keyword>
<dbReference type="Pfam" id="PF00724">
    <property type="entry name" value="Oxidored_FMN"/>
    <property type="match status" value="1"/>
</dbReference>
<evidence type="ECO:0000259" key="6">
    <source>
        <dbReference type="Pfam" id="PF00724"/>
    </source>
</evidence>
<dbReference type="SUPFAM" id="SSF51395">
    <property type="entry name" value="FMN-linked oxidoreductases"/>
    <property type="match status" value="1"/>
</dbReference>
<comment type="cofactor">
    <cofactor evidence="1">
        <name>FMN</name>
        <dbReference type="ChEBI" id="CHEBI:58210"/>
    </cofactor>
</comment>
<evidence type="ECO:0000256" key="1">
    <source>
        <dbReference type="ARBA" id="ARBA00001917"/>
    </source>
</evidence>
<organism evidence="7 8">
    <name type="scientific">Pectinatus haikarae</name>
    <dbReference type="NCBI Taxonomy" id="349096"/>
    <lineage>
        <taxon>Bacteria</taxon>
        <taxon>Bacillati</taxon>
        <taxon>Bacillota</taxon>
        <taxon>Negativicutes</taxon>
        <taxon>Selenomonadales</taxon>
        <taxon>Selenomonadaceae</taxon>
        <taxon>Pectinatus</taxon>
    </lineage>
</organism>
<protein>
    <submittedName>
        <fullName evidence="7">NADPH2 dehydrogenase</fullName>
        <ecNumber evidence="7">1.6.99.1</ecNumber>
    </submittedName>
</protein>
<keyword evidence="2" id="KW-0285">Flavoprotein</keyword>
<dbReference type="Gene3D" id="3.20.20.70">
    <property type="entry name" value="Aldolase class I"/>
    <property type="match status" value="1"/>
</dbReference>
<name>A0ABT9Y696_9FIRM</name>